<sequence length="218" mass="25487">MPLKWLLYWQTNVGTTVNTQVLADVIQCVESINTVKGSRWKNTLNYYRANTKDQSTANQAEFPRDLMGITLQEQPNKYYFIIHSQRIVVEADTMIPLIMEKLQSYRSRVSINFEGFQYQFGDFQLRVGKMVPLSQDSLKGIVMEMEYLPISSLDKSRRIMEEFLDMWQEIILRRSLPGRFMHIEASFAEYGLPDHYTSHHTVVQYAAMMNHLLSSGRN</sequence>
<keyword evidence="6" id="KW-1185">Reference proteome</keyword>
<gene>
    <name evidence="4" type="primary">MED20</name>
    <name evidence="5" type="ORF">AQUCO_07600089v1</name>
</gene>
<dbReference type="PANTHER" id="PTHR12465:SF0">
    <property type="entry name" value="MEDIATOR OF RNA POLYMERASE II TRANSCRIPTION SUBUNIT 20"/>
    <property type="match status" value="1"/>
</dbReference>
<evidence type="ECO:0000256" key="1">
    <source>
        <dbReference type="ARBA" id="ARBA00004123"/>
    </source>
</evidence>
<organism evidence="5 6">
    <name type="scientific">Aquilegia coerulea</name>
    <name type="common">Rocky mountain columbine</name>
    <dbReference type="NCBI Taxonomy" id="218851"/>
    <lineage>
        <taxon>Eukaryota</taxon>
        <taxon>Viridiplantae</taxon>
        <taxon>Streptophyta</taxon>
        <taxon>Embryophyta</taxon>
        <taxon>Tracheophyta</taxon>
        <taxon>Spermatophyta</taxon>
        <taxon>Magnoliopsida</taxon>
        <taxon>Ranunculales</taxon>
        <taxon>Ranunculaceae</taxon>
        <taxon>Thalictroideae</taxon>
        <taxon>Aquilegia</taxon>
    </lineage>
</organism>
<proteinExistence type="inferred from homology"/>
<keyword evidence="3 4" id="KW-0539">Nucleus</keyword>
<evidence type="ECO:0000256" key="2">
    <source>
        <dbReference type="ARBA" id="ARBA00010743"/>
    </source>
</evidence>
<evidence type="ECO:0000256" key="4">
    <source>
        <dbReference type="RuleBase" id="RU364152"/>
    </source>
</evidence>
<keyword evidence="4" id="KW-0010">Activator</keyword>
<evidence type="ECO:0000313" key="5">
    <source>
        <dbReference type="EMBL" id="PIA27680.1"/>
    </source>
</evidence>
<comment type="similarity">
    <text evidence="2 4">Belongs to the Mediator complex subunit 20 family.</text>
</comment>
<dbReference type="Pfam" id="PF08612">
    <property type="entry name" value="Med20"/>
    <property type="match status" value="1"/>
</dbReference>
<protein>
    <recommendedName>
        <fullName evidence="4">Mediator of RNA polymerase II transcription subunit 20</fullName>
    </recommendedName>
    <alternativeName>
        <fullName evidence="4">Mediator complex subunit 20</fullName>
    </alternativeName>
</protein>
<dbReference type="GO" id="GO:0006357">
    <property type="term" value="P:regulation of transcription by RNA polymerase II"/>
    <property type="evidence" value="ECO:0007669"/>
    <property type="project" value="InterPro"/>
</dbReference>
<dbReference type="EMBL" id="KZ305093">
    <property type="protein sequence ID" value="PIA27680.1"/>
    <property type="molecule type" value="Genomic_DNA"/>
</dbReference>
<dbReference type="InterPro" id="IPR013921">
    <property type="entry name" value="Mediator_Med20"/>
</dbReference>
<dbReference type="AlphaFoldDB" id="A0A2G5C8R9"/>
<dbReference type="OrthoDB" id="1854899at2759"/>
<reference evidence="5 6" key="1">
    <citation type="submission" date="2017-09" db="EMBL/GenBank/DDBJ databases">
        <title>WGS assembly of Aquilegia coerulea Goldsmith.</title>
        <authorList>
            <person name="Hodges S."/>
            <person name="Kramer E."/>
            <person name="Nordborg M."/>
            <person name="Tomkins J."/>
            <person name="Borevitz J."/>
            <person name="Derieg N."/>
            <person name="Yan J."/>
            <person name="Mihaltcheva S."/>
            <person name="Hayes R.D."/>
            <person name="Rokhsar D."/>
        </authorList>
    </citation>
    <scope>NUCLEOTIDE SEQUENCE [LARGE SCALE GENOMIC DNA]</scope>
    <source>
        <strain evidence="6">cv. Goldsmith</strain>
    </source>
</reference>
<keyword evidence="4" id="KW-0805">Transcription regulation</keyword>
<dbReference type="InParanoid" id="A0A2G5C8R9"/>
<dbReference type="Proteomes" id="UP000230069">
    <property type="component" value="Unassembled WGS sequence"/>
</dbReference>
<evidence type="ECO:0000256" key="3">
    <source>
        <dbReference type="ARBA" id="ARBA00023242"/>
    </source>
</evidence>
<dbReference type="PANTHER" id="PTHR12465">
    <property type="entry name" value="UBIQUITIN SPECIFIC PROTEASE HOMOLOG 49"/>
    <property type="match status" value="1"/>
</dbReference>
<name>A0A2G5C8R9_AQUCA</name>
<dbReference type="GO" id="GO:0016592">
    <property type="term" value="C:mediator complex"/>
    <property type="evidence" value="ECO:0007669"/>
    <property type="project" value="InterPro"/>
</dbReference>
<evidence type="ECO:0000313" key="6">
    <source>
        <dbReference type="Proteomes" id="UP000230069"/>
    </source>
</evidence>
<comment type="subcellular location">
    <subcellularLocation>
        <location evidence="1 4">Nucleus</location>
    </subcellularLocation>
</comment>
<accession>A0A2G5C8R9</accession>
<comment type="function">
    <text evidence="4">Component of the Mediator complex, a coactivator involved in the regulated transcription of nearly all RNA polymerase II-dependent genes. Mediator functions as a bridge to convey information from gene-specific regulatory proteins to the basal RNA polymerase II transcription machinery. Mediator is recruited to promoters by direct interactions with regulatory proteins and serves as a scaffold for the assembly of a functional preinitiation complex with RNA polymerase II and the general transcription factors.</text>
</comment>
<keyword evidence="4" id="KW-0804">Transcription</keyword>
<dbReference type="FunCoup" id="A0A2G5C8R9">
    <property type="interactions" value="1565"/>
</dbReference>
<dbReference type="STRING" id="218851.A0A2G5C8R9"/>
<comment type="subunit">
    <text evidence="4">Component of the Mediator complex.</text>
</comment>
<dbReference type="GO" id="GO:0003713">
    <property type="term" value="F:transcription coactivator activity"/>
    <property type="evidence" value="ECO:0007669"/>
    <property type="project" value="TreeGrafter"/>
</dbReference>